<comment type="caution">
    <text evidence="3">The sequence shown here is derived from an EMBL/GenBank/DDBJ whole genome shotgun (WGS) entry which is preliminary data.</text>
</comment>
<proteinExistence type="predicted"/>
<dbReference type="Gene3D" id="1.20.1220.12">
    <property type="entry name" value="Malate synthase, domain III"/>
    <property type="match status" value="1"/>
</dbReference>
<dbReference type="InterPro" id="IPR048355">
    <property type="entry name" value="MS_C"/>
</dbReference>
<dbReference type="InterPro" id="IPR046363">
    <property type="entry name" value="MS_N_TIM-barrel_dom"/>
</dbReference>
<dbReference type="FunFam" id="1.20.1220.12:FF:000001">
    <property type="entry name" value="Malate synthase"/>
    <property type="match status" value="1"/>
</dbReference>
<gene>
    <name evidence="3" type="ORF">Pfra01_001301800</name>
</gene>
<dbReference type="InterPro" id="IPR044856">
    <property type="entry name" value="Malate_synth_C_sf"/>
</dbReference>
<evidence type="ECO:0000313" key="4">
    <source>
        <dbReference type="Proteomes" id="UP001165121"/>
    </source>
</evidence>
<dbReference type="Gene3D" id="3.20.20.360">
    <property type="entry name" value="Malate synthase, domain 3"/>
    <property type="match status" value="1"/>
</dbReference>
<protein>
    <submittedName>
        <fullName evidence="3">Unnamed protein product</fullName>
    </submittedName>
</protein>
<feature type="region of interest" description="Disordered" evidence="1">
    <location>
        <begin position="156"/>
        <end position="175"/>
    </location>
</feature>
<dbReference type="SUPFAM" id="SSF51645">
    <property type="entry name" value="Malate synthase G"/>
    <property type="match status" value="1"/>
</dbReference>
<keyword evidence="4" id="KW-1185">Reference proteome</keyword>
<organism evidence="3 4">
    <name type="scientific">Phytophthora fragariaefolia</name>
    <dbReference type="NCBI Taxonomy" id="1490495"/>
    <lineage>
        <taxon>Eukaryota</taxon>
        <taxon>Sar</taxon>
        <taxon>Stramenopiles</taxon>
        <taxon>Oomycota</taxon>
        <taxon>Peronosporomycetes</taxon>
        <taxon>Peronosporales</taxon>
        <taxon>Peronosporaceae</taxon>
        <taxon>Phytophthora</taxon>
    </lineage>
</organism>
<dbReference type="OrthoDB" id="4078635at2759"/>
<dbReference type="GO" id="GO:0005737">
    <property type="term" value="C:cytoplasm"/>
    <property type="evidence" value="ECO:0007669"/>
    <property type="project" value="TreeGrafter"/>
</dbReference>
<evidence type="ECO:0000259" key="2">
    <source>
        <dbReference type="Pfam" id="PF20659"/>
    </source>
</evidence>
<dbReference type="EMBL" id="BSXT01001327">
    <property type="protein sequence ID" value="GMF41307.1"/>
    <property type="molecule type" value="Genomic_DNA"/>
</dbReference>
<accession>A0A9W6XM96</accession>
<dbReference type="InterPro" id="IPR011076">
    <property type="entry name" value="Malate_synth_sf"/>
</dbReference>
<feature type="domain" description="Malate synthase C-terminal" evidence="2">
    <location>
        <begin position="86"/>
        <end position="161"/>
    </location>
</feature>
<evidence type="ECO:0000256" key="1">
    <source>
        <dbReference type="SAM" id="MobiDB-lite"/>
    </source>
</evidence>
<dbReference type="PANTHER" id="PTHR42902:SF2">
    <property type="entry name" value="MALATE SYNTHASE"/>
    <property type="match status" value="1"/>
</dbReference>
<sequence length="237" mass="25747">MVPFVLSELPSGVSQAEAIEKAKAGKGMEARAGSDGALVFDLALVEPVARAFTETREKADQASRPALAFDEALFGGKLLTLPHGEVTLKSVEMNVRVALLYVLHWLYGHGTVVVNGCVEDSATAEISRAQLWQWVYHRVPLAGTSQQVDARDVAKSATRRKHNTTSSASLPRGCTTPRFLDDNNALSPSVHHDVPTRTRVAHEDSSVFLDDREVRATTKTRKLRHAIKSVAGLVLTT</sequence>
<name>A0A9W6XM96_9STRA</name>
<dbReference type="Pfam" id="PF20659">
    <property type="entry name" value="MS_C"/>
    <property type="match status" value="1"/>
</dbReference>
<dbReference type="InterPro" id="IPR006252">
    <property type="entry name" value="Malate_synthA"/>
</dbReference>
<reference evidence="3" key="1">
    <citation type="submission" date="2023-04" db="EMBL/GenBank/DDBJ databases">
        <title>Phytophthora fragariaefolia NBRC 109709.</title>
        <authorList>
            <person name="Ichikawa N."/>
            <person name="Sato H."/>
            <person name="Tonouchi N."/>
        </authorList>
    </citation>
    <scope>NUCLEOTIDE SEQUENCE</scope>
    <source>
        <strain evidence="3">NBRC 109709</strain>
    </source>
</reference>
<dbReference type="GO" id="GO:0006097">
    <property type="term" value="P:glyoxylate cycle"/>
    <property type="evidence" value="ECO:0007669"/>
    <property type="project" value="InterPro"/>
</dbReference>
<dbReference type="Proteomes" id="UP001165121">
    <property type="component" value="Unassembled WGS sequence"/>
</dbReference>
<dbReference type="GO" id="GO:0004474">
    <property type="term" value="F:malate synthase activity"/>
    <property type="evidence" value="ECO:0007669"/>
    <property type="project" value="InterPro"/>
</dbReference>
<evidence type="ECO:0000313" key="3">
    <source>
        <dbReference type="EMBL" id="GMF41307.1"/>
    </source>
</evidence>
<dbReference type="AlphaFoldDB" id="A0A9W6XM96"/>
<dbReference type="PANTHER" id="PTHR42902">
    <property type="entry name" value="MALATE SYNTHASE"/>
    <property type="match status" value="1"/>
</dbReference>